<accession>A0ABX6WE44</accession>
<dbReference type="PANTHER" id="PTHR43884">
    <property type="entry name" value="ACYL-COA DEHYDROGENASE"/>
    <property type="match status" value="1"/>
</dbReference>
<gene>
    <name evidence="9" type="ORF">I1A49_36800</name>
</gene>
<evidence type="ECO:0000259" key="6">
    <source>
        <dbReference type="Pfam" id="PF00441"/>
    </source>
</evidence>
<dbReference type="Pfam" id="PF02770">
    <property type="entry name" value="Acyl-CoA_dh_M"/>
    <property type="match status" value="1"/>
</dbReference>
<evidence type="ECO:0000256" key="3">
    <source>
        <dbReference type="ARBA" id="ARBA00022630"/>
    </source>
</evidence>
<dbReference type="SUPFAM" id="SSF47203">
    <property type="entry name" value="Acyl-CoA dehydrogenase C-terminal domain-like"/>
    <property type="match status" value="1"/>
</dbReference>
<organism evidence="9 10">
    <name type="scientific">Streptomyces malaysiensis</name>
    <dbReference type="NCBI Taxonomy" id="92644"/>
    <lineage>
        <taxon>Bacteria</taxon>
        <taxon>Bacillati</taxon>
        <taxon>Actinomycetota</taxon>
        <taxon>Actinomycetes</taxon>
        <taxon>Kitasatosporales</taxon>
        <taxon>Streptomycetaceae</taxon>
        <taxon>Streptomyces</taxon>
        <taxon>Streptomyces violaceusniger group</taxon>
    </lineage>
</organism>
<evidence type="ECO:0000259" key="7">
    <source>
        <dbReference type="Pfam" id="PF02770"/>
    </source>
</evidence>
<feature type="domain" description="Acyl-CoA dehydrogenase/oxidase N-terminal" evidence="8">
    <location>
        <begin position="33"/>
        <end position="121"/>
    </location>
</feature>
<dbReference type="SUPFAM" id="SSF56645">
    <property type="entry name" value="Acyl-CoA dehydrogenase NM domain-like"/>
    <property type="match status" value="1"/>
</dbReference>
<reference evidence="9 10" key="1">
    <citation type="submission" date="2020-11" db="EMBL/GenBank/DDBJ databases">
        <title>Complete genome sequence unveiled secondary metabolic potentials in Streptomyces solisilvae HNM0141.</title>
        <authorList>
            <person name="Huang X."/>
        </authorList>
    </citation>
    <scope>NUCLEOTIDE SEQUENCE [LARGE SCALE GENOMIC DNA]</scope>
    <source>
        <strain evidence="9 10">HNM0141</strain>
    </source>
</reference>
<dbReference type="Gene3D" id="2.40.110.10">
    <property type="entry name" value="Butyryl-CoA Dehydrogenase, subunit A, domain 2"/>
    <property type="match status" value="1"/>
</dbReference>
<name>A0ABX6WE44_STRMQ</name>
<comment type="cofactor">
    <cofactor evidence="1 5">
        <name>FAD</name>
        <dbReference type="ChEBI" id="CHEBI:57692"/>
    </cofactor>
</comment>
<dbReference type="Gene3D" id="1.10.540.10">
    <property type="entry name" value="Acyl-CoA dehydrogenase/oxidase, N-terminal domain"/>
    <property type="match status" value="1"/>
</dbReference>
<dbReference type="Gene3D" id="1.20.140.10">
    <property type="entry name" value="Butyryl-CoA Dehydrogenase, subunit A, domain 3"/>
    <property type="match status" value="1"/>
</dbReference>
<dbReference type="InterPro" id="IPR013786">
    <property type="entry name" value="AcylCoA_DH/ox_N"/>
</dbReference>
<sequence>MTSTAPAAATAARLQDLLHQAARPDGALDPAALAAWDDAEAFPDAAHRLLGAAGVPAHYVPRRHGGLLHGLDGLWSVLRVIARHDLTLAVAHGKTFLGAMPTWVAGTDRQAAALADAITTGAEVCWGLTERGHGSDLLASRLTARPHGRDWRLDGEKWLINNGTRARYACVLARTRDDGGPRGLSFFLLDKQTLPTGTCQTLPKEPTHGIRGADISGFTLRGAPAAGSCLIGPEGSGFEVALKSLQITRIFATALSLGAADHALPLALRFLAGRDLYGHRLADLPRVRRVLGDAAASILAAEAVAVFAGRAAQTLTGELGVISAVTKAFVPTTVQRALDQLGDLLGVRGFVTTVFEHGAFAKLDRDHRIVGIFDGSTAVNRHALAVSFPLLTRARRTGPRDITGVIEAARHGAHRPPLDPTRLALTGDGCSVVQALPRAADLAEGGGLPDIAHAARALAAESERLHEEIAACRTAAGVPPAAFDLVQRYEWCFAGAACLALWLYNTPPPDARWWQDALWVRACLATVLARLGLELPTGHDARDLLAAALLDAGPDADGLSLLFGTLSGTEES</sequence>
<evidence type="ECO:0000256" key="2">
    <source>
        <dbReference type="ARBA" id="ARBA00009347"/>
    </source>
</evidence>
<dbReference type="InterPro" id="IPR037069">
    <property type="entry name" value="AcylCoA_DH/ox_N_sf"/>
</dbReference>
<evidence type="ECO:0000313" key="10">
    <source>
        <dbReference type="Proteomes" id="UP000663421"/>
    </source>
</evidence>
<comment type="similarity">
    <text evidence="2 5">Belongs to the acyl-CoA dehydrogenase family.</text>
</comment>
<feature type="domain" description="Acyl-CoA oxidase/dehydrogenase middle" evidence="7">
    <location>
        <begin position="125"/>
        <end position="220"/>
    </location>
</feature>
<dbReference type="PANTHER" id="PTHR43884:SF19">
    <property type="entry name" value="ACYL-COA DEHYDROGENASE FADE4-RELATED"/>
    <property type="match status" value="1"/>
</dbReference>
<dbReference type="InterPro" id="IPR036250">
    <property type="entry name" value="AcylCo_DH-like_C"/>
</dbReference>
<evidence type="ECO:0000256" key="1">
    <source>
        <dbReference type="ARBA" id="ARBA00001974"/>
    </source>
</evidence>
<dbReference type="InterPro" id="IPR046373">
    <property type="entry name" value="Acyl-CoA_Oxase/DH_mid-dom_sf"/>
</dbReference>
<evidence type="ECO:0000259" key="8">
    <source>
        <dbReference type="Pfam" id="PF02771"/>
    </source>
</evidence>
<proteinExistence type="inferred from homology"/>
<dbReference type="Proteomes" id="UP000663421">
    <property type="component" value="Chromosome"/>
</dbReference>
<keyword evidence="4 5" id="KW-0274">FAD</keyword>
<dbReference type="EMBL" id="CP065050">
    <property type="protein sequence ID" value="QPI59712.1"/>
    <property type="molecule type" value="Genomic_DNA"/>
</dbReference>
<keyword evidence="10" id="KW-1185">Reference proteome</keyword>
<dbReference type="Pfam" id="PF02771">
    <property type="entry name" value="Acyl-CoA_dh_N"/>
    <property type="match status" value="1"/>
</dbReference>
<evidence type="ECO:0000256" key="4">
    <source>
        <dbReference type="ARBA" id="ARBA00022827"/>
    </source>
</evidence>
<keyword evidence="5" id="KW-0560">Oxidoreductase</keyword>
<feature type="domain" description="Acyl-CoA dehydrogenase/oxidase C-terminal" evidence="6">
    <location>
        <begin position="235"/>
        <end position="385"/>
    </location>
</feature>
<evidence type="ECO:0000256" key="5">
    <source>
        <dbReference type="RuleBase" id="RU362125"/>
    </source>
</evidence>
<evidence type="ECO:0000313" key="9">
    <source>
        <dbReference type="EMBL" id="QPI59712.1"/>
    </source>
</evidence>
<dbReference type="Pfam" id="PF00441">
    <property type="entry name" value="Acyl-CoA_dh_1"/>
    <property type="match status" value="1"/>
</dbReference>
<dbReference type="InterPro" id="IPR006091">
    <property type="entry name" value="Acyl-CoA_Oxase/DH_mid-dom"/>
</dbReference>
<protein>
    <submittedName>
        <fullName evidence="9">Acyl-CoA dehydrogenase family protein</fullName>
    </submittedName>
</protein>
<dbReference type="InterPro" id="IPR009100">
    <property type="entry name" value="AcylCoA_DH/oxidase_NM_dom_sf"/>
</dbReference>
<dbReference type="InterPro" id="IPR009075">
    <property type="entry name" value="AcylCo_DH/oxidase_C"/>
</dbReference>
<keyword evidence="3 5" id="KW-0285">Flavoprotein</keyword>
<dbReference type="CDD" id="cd00567">
    <property type="entry name" value="ACAD"/>
    <property type="match status" value="1"/>
</dbReference>